<comment type="caution">
    <text evidence="1">The sequence shown here is derived from an EMBL/GenBank/DDBJ whole genome shotgun (WGS) entry which is preliminary data.</text>
</comment>
<evidence type="ECO:0008006" key="3">
    <source>
        <dbReference type="Google" id="ProtNLM"/>
    </source>
</evidence>
<name>A0ABQ3QV67_9ACTN</name>
<organism evidence="1 2">
    <name type="scientific">Streptomyces violascens</name>
    <dbReference type="NCBI Taxonomy" id="67381"/>
    <lineage>
        <taxon>Bacteria</taxon>
        <taxon>Bacillati</taxon>
        <taxon>Actinomycetota</taxon>
        <taxon>Actinomycetes</taxon>
        <taxon>Kitasatosporales</taxon>
        <taxon>Streptomycetaceae</taxon>
        <taxon>Streptomyces</taxon>
    </lineage>
</organism>
<proteinExistence type="predicted"/>
<dbReference type="EMBL" id="BNDY01000017">
    <property type="protein sequence ID" value="GHI41166.1"/>
    <property type="molecule type" value="Genomic_DNA"/>
</dbReference>
<gene>
    <name evidence="1" type="ORF">Sviol_55740</name>
</gene>
<evidence type="ECO:0000313" key="2">
    <source>
        <dbReference type="Proteomes" id="UP001050808"/>
    </source>
</evidence>
<sequence>MIDRGPLTAAVQDLLARATGRPCGLGELPLVDGEPAELPYAVLYPLGGTPAATPFVDSWAEATLTYQVTVVARRMDQAEWLADRVRRAVLQRTASGAWVNGLEASGLYVWARRQLADDGFDSESAKDCVVSGAQRFQFSVTG</sequence>
<keyword evidence="2" id="KW-1185">Reference proteome</keyword>
<dbReference type="Proteomes" id="UP001050808">
    <property type="component" value="Unassembled WGS sequence"/>
</dbReference>
<accession>A0ABQ3QV67</accession>
<reference evidence="1" key="1">
    <citation type="submission" date="2024-05" db="EMBL/GenBank/DDBJ databases">
        <title>Whole genome shotgun sequence of Streptomyces violascens NBRC 12920.</title>
        <authorList>
            <person name="Komaki H."/>
            <person name="Tamura T."/>
        </authorList>
    </citation>
    <scope>NUCLEOTIDE SEQUENCE</scope>
    <source>
        <strain evidence="1">NBRC 12920</strain>
    </source>
</reference>
<protein>
    <recommendedName>
        <fullName evidence="3">Tail terminator</fullName>
    </recommendedName>
</protein>
<evidence type="ECO:0000313" key="1">
    <source>
        <dbReference type="EMBL" id="GHI41166.1"/>
    </source>
</evidence>